<feature type="region of interest" description="Disordered" evidence="1">
    <location>
        <begin position="1"/>
        <end position="32"/>
    </location>
</feature>
<organism evidence="2 3">
    <name type="scientific">Takifugu flavidus</name>
    <name type="common">sansaifugu</name>
    <dbReference type="NCBI Taxonomy" id="433684"/>
    <lineage>
        <taxon>Eukaryota</taxon>
        <taxon>Metazoa</taxon>
        <taxon>Chordata</taxon>
        <taxon>Craniata</taxon>
        <taxon>Vertebrata</taxon>
        <taxon>Euteleostomi</taxon>
        <taxon>Actinopterygii</taxon>
        <taxon>Neopterygii</taxon>
        <taxon>Teleostei</taxon>
        <taxon>Neoteleostei</taxon>
        <taxon>Acanthomorphata</taxon>
        <taxon>Eupercaria</taxon>
        <taxon>Tetraodontiformes</taxon>
        <taxon>Tetradontoidea</taxon>
        <taxon>Tetraodontidae</taxon>
        <taxon>Takifugu</taxon>
    </lineage>
</organism>
<dbReference type="EMBL" id="RHFK02000404">
    <property type="protein sequence ID" value="TWW54096.1"/>
    <property type="molecule type" value="Genomic_DNA"/>
</dbReference>
<proteinExistence type="predicted"/>
<dbReference type="Proteomes" id="UP000324091">
    <property type="component" value="Unassembled WGS sequence"/>
</dbReference>
<comment type="caution">
    <text evidence="2">The sequence shown here is derived from an EMBL/GenBank/DDBJ whole genome shotgun (WGS) entry which is preliminary data.</text>
</comment>
<sequence>MVPPEVFPTQGEGPWPIITTDPKAPVSGRSPAAAQPVENLSTLFPAEDTAAKSTEAILRAVSDLLDKTSKSSSEHGSAYVFSLACLQPQLEKNSFITGWVKHGSWWKSATAH</sequence>
<protein>
    <submittedName>
        <fullName evidence="2">Uncharacterized protein</fullName>
    </submittedName>
</protein>
<accession>A0A5C6MG71</accession>
<gene>
    <name evidence="2" type="ORF">D4764_0289860</name>
</gene>
<evidence type="ECO:0000313" key="2">
    <source>
        <dbReference type="EMBL" id="TWW54096.1"/>
    </source>
</evidence>
<dbReference type="AlphaFoldDB" id="A0A5C6MG71"/>
<reference evidence="2 3" key="1">
    <citation type="submission" date="2019-04" db="EMBL/GenBank/DDBJ databases">
        <title>Chromosome genome assembly for Takifugu flavidus.</title>
        <authorList>
            <person name="Xiao S."/>
        </authorList>
    </citation>
    <scope>NUCLEOTIDE SEQUENCE [LARGE SCALE GENOMIC DNA]</scope>
    <source>
        <strain evidence="2">HTHZ2018</strain>
        <tissue evidence="2">Muscle</tissue>
    </source>
</reference>
<evidence type="ECO:0000256" key="1">
    <source>
        <dbReference type="SAM" id="MobiDB-lite"/>
    </source>
</evidence>
<name>A0A5C6MG71_9TELE</name>
<keyword evidence="3" id="KW-1185">Reference proteome</keyword>
<evidence type="ECO:0000313" key="3">
    <source>
        <dbReference type="Proteomes" id="UP000324091"/>
    </source>
</evidence>